<dbReference type="InterPro" id="IPR049012">
    <property type="entry name" value="Mutator_transp_dom"/>
</dbReference>
<evidence type="ECO:0000313" key="2">
    <source>
        <dbReference type="EMBL" id="CAB4012625.1"/>
    </source>
</evidence>
<proteinExistence type="predicted"/>
<comment type="caution">
    <text evidence="2">The sequence shown here is derived from an EMBL/GenBank/DDBJ whole genome shotgun (WGS) entry which is preliminary data.</text>
</comment>
<evidence type="ECO:0000313" key="3">
    <source>
        <dbReference type="Proteomes" id="UP001152795"/>
    </source>
</evidence>
<dbReference type="AlphaFoldDB" id="A0A7D9EMK0"/>
<dbReference type="Pfam" id="PF20700">
    <property type="entry name" value="Mutator"/>
    <property type="match status" value="1"/>
</dbReference>
<dbReference type="EMBL" id="CACRXK020007578">
    <property type="protein sequence ID" value="CAB4012625.1"/>
    <property type="molecule type" value="Genomic_DNA"/>
</dbReference>
<organism evidence="2 3">
    <name type="scientific">Paramuricea clavata</name>
    <name type="common">Red gorgonian</name>
    <name type="synonym">Violescent sea-whip</name>
    <dbReference type="NCBI Taxonomy" id="317549"/>
    <lineage>
        <taxon>Eukaryota</taxon>
        <taxon>Metazoa</taxon>
        <taxon>Cnidaria</taxon>
        <taxon>Anthozoa</taxon>
        <taxon>Octocorallia</taxon>
        <taxon>Malacalcyonacea</taxon>
        <taxon>Plexauridae</taxon>
        <taxon>Paramuricea</taxon>
    </lineage>
</organism>
<accession>A0A7D9EMK0</accession>
<feature type="domain" description="Mutator-like transposase" evidence="1">
    <location>
        <begin position="7"/>
        <end position="161"/>
    </location>
</feature>
<reference evidence="2" key="1">
    <citation type="submission" date="2020-04" db="EMBL/GenBank/DDBJ databases">
        <authorList>
            <person name="Alioto T."/>
            <person name="Alioto T."/>
            <person name="Gomez Garrido J."/>
        </authorList>
    </citation>
    <scope>NUCLEOTIDE SEQUENCE</scope>
    <source>
        <strain evidence="2">A484AB</strain>
    </source>
</reference>
<protein>
    <recommendedName>
        <fullName evidence="1">Mutator-like transposase domain-containing protein</fullName>
    </recommendedName>
</protein>
<name>A0A7D9EMK0_PARCT</name>
<dbReference type="OrthoDB" id="5986605at2759"/>
<dbReference type="Proteomes" id="UP001152795">
    <property type="component" value="Unassembled WGS sequence"/>
</dbReference>
<sequence length="166" mass="18504">MRDEVARTYGNSSVIEIECSKCDTNVELQTSGNTSGSWTPQGAMDINRRMVYAASEMGVGRESMSAMCDILNMPSPCNRSAWNNHVNTLYEAHKKVVAENLEKAREKVSSLHEPNESNVVEIAVSYDGTWSKRGYTANFGVGFVIAVDTGEILDYDFESRYVWNVL</sequence>
<gene>
    <name evidence="2" type="ORF">PACLA_8A041208</name>
</gene>
<evidence type="ECO:0000259" key="1">
    <source>
        <dbReference type="Pfam" id="PF20700"/>
    </source>
</evidence>
<keyword evidence="3" id="KW-1185">Reference proteome</keyword>